<proteinExistence type="inferred from homology"/>
<dbReference type="PANTHER" id="PTHR11455">
    <property type="entry name" value="CRYPTOCHROME"/>
    <property type="match status" value="1"/>
</dbReference>
<feature type="binding site" evidence="5">
    <location>
        <begin position="296"/>
        <end position="300"/>
    </location>
    <ligand>
        <name>FAD</name>
        <dbReference type="ChEBI" id="CHEBI:57692"/>
    </ligand>
</feature>
<feature type="compositionally biased region" description="Low complexity" evidence="8">
    <location>
        <begin position="626"/>
        <end position="642"/>
    </location>
</feature>
<evidence type="ECO:0000256" key="5">
    <source>
        <dbReference type="PIRSR" id="PIRSR602081-1"/>
    </source>
</evidence>
<gene>
    <name evidence="10" type="ORF">DL546_003934</name>
</gene>
<dbReference type="PROSITE" id="PS51645">
    <property type="entry name" value="PHR_CRY_ALPHA_BETA"/>
    <property type="match status" value="1"/>
</dbReference>
<feature type="compositionally biased region" description="Low complexity" evidence="8">
    <location>
        <begin position="675"/>
        <end position="684"/>
    </location>
</feature>
<evidence type="ECO:0000313" key="10">
    <source>
        <dbReference type="EMBL" id="RKU45527.1"/>
    </source>
</evidence>
<sequence>MAEKVLIYLFRNDLRVADNPILHHLASTDHGFTHLLPVYVFPHVQTDVSGFIKDLERKQLYPVSTSRVGNFSRCGPHRAKFIAESVWDLKTSLKSLTSDLLLRVGEHNEVVEDQIKAFQDRDIEVGAVWMTGLVGSEELDQERKVSETCAALGVECKIWPDVKYFIDDGDLNFASPDGLPNIFTNYMKSVEPLREKPRPVLPTPTALPAFPEETDIALQFKPFVIPEDYDGLEKALVEPVKAFLKNMPPFPPNAVTAHPFKGGEQQGQERLAYVIREAVALKYKETRNGLLGNDFSTKFSAYLAQGSLTARQIHHTLVGYEDGTDDQFEAVDGFGKGENDGTKAVRQELLWRDYMRLYHRNIGKTLFQAHGVKHYKDPSKKPQWKTSDSEKADPDQDPSPAAIGDIIQRFLEGKTGMGLIDASQRELLHTGYTSNRARQNVANFLAKHLNIDWRYGAEWYEMLLIDYDVSSNWANWQYVSGVGNDPRSESRFFNPVKQAFDYDSTGEYVRAWVPEVSKLEKLENVFQASTASEEDIKKAGLEGNIMVVDPIKRIEFTVEGKPKTNKRPYTRRRGRGPRGAGASDEKDGSGDHEEIVEQETSSGTVGGRKERNVPRDLKRGWRNQASPSDSSTTLSSKSSAGSIDKPRFYHGAPLVVSSPQRQSTLTGGSSHYQASSLNNSNNSSRGGKENFVRGSSSISTGHRVPTSSDYSQPYIIDRSRPYKPAQSAGQPLHSPTEHRRPRSIQTAVQPGYSRN</sequence>
<feature type="binding site" evidence="5">
    <location>
        <position position="283"/>
    </location>
    <ligand>
        <name>FAD</name>
        <dbReference type="ChEBI" id="CHEBI:57692"/>
    </ligand>
</feature>
<accession>A0A420YCJ6</accession>
<dbReference type="InterPro" id="IPR014133">
    <property type="entry name" value="Cry_DASH"/>
</dbReference>
<dbReference type="Gene3D" id="1.10.579.10">
    <property type="entry name" value="DNA Cyclobutane Dipyrimidine Photolyase, subunit A, domain 3"/>
    <property type="match status" value="1"/>
</dbReference>
<dbReference type="Proteomes" id="UP000275385">
    <property type="component" value="Unassembled WGS sequence"/>
</dbReference>
<evidence type="ECO:0000256" key="3">
    <source>
        <dbReference type="ARBA" id="ARBA00022827"/>
    </source>
</evidence>
<comment type="cofactor">
    <cofactor evidence="7">
        <name>(6R)-5,10-methylene-5,6,7,8-tetrahydrofolate</name>
        <dbReference type="ChEBI" id="CHEBI:15636"/>
    </cofactor>
    <text evidence="7">Binds 1 5,10-methenyltetrahydrofolate (MTHF) per subunit.</text>
</comment>
<feature type="site" description="Electron transfer via tryptophanyl radical" evidence="6">
    <location>
        <position position="384"/>
    </location>
</feature>
<dbReference type="OrthoDB" id="435881at2759"/>
<dbReference type="Pfam" id="PF03441">
    <property type="entry name" value="FAD_binding_7"/>
    <property type="match status" value="1"/>
</dbReference>
<feature type="binding site" evidence="5">
    <location>
        <begin position="466"/>
        <end position="468"/>
    </location>
    <ligand>
        <name>FAD</name>
        <dbReference type="ChEBI" id="CHEBI:57692"/>
    </ligand>
</feature>
<dbReference type="InterPro" id="IPR005101">
    <property type="entry name" value="Cryptochr/Photolyase_FAD-bd"/>
</dbReference>
<feature type="compositionally biased region" description="Polar residues" evidence="8">
    <location>
        <begin position="743"/>
        <end position="755"/>
    </location>
</feature>
<dbReference type="InterPro" id="IPR036134">
    <property type="entry name" value="Crypto/Photolyase_FAD-like_sf"/>
</dbReference>
<feature type="compositionally biased region" description="Basic residues" evidence="8">
    <location>
        <begin position="563"/>
        <end position="576"/>
    </location>
</feature>
<dbReference type="Pfam" id="PF00875">
    <property type="entry name" value="DNA_photolyase"/>
    <property type="match status" value="1"/>
</dbReference>
<evidence type="ECO:0000259" key="9">
    <source>
        <dbReference type="PROSITE" id="PS51645"/>
    </source>
</evidence>
<feature type="compositionally biased region" description="Polar residues" evidence="8">
    <location>
        <begin position="693"/>
        <end position="711"/>
    </location>
</feature>
<dbReference type="PANTHER" id="PTHR11455:SF22">
    <property type="entry name" value="CRYPTOCHROME DASH"/>
    <property type="match status" value="1"/>
</dbReference>
<dbReference type="STRING" id="177199.A0A420YCJ6"/>
<dbReference type="GO" id="GO:0071949">
    <property type="term" value="F:FAD binding"/>
    <property type="evidence" value="ECO:0007669"/>
    <property type="project" value="TreeGrafter"/>
</dbReference>
<feature type="compositionally biased region" description="Polar residues" evidence="8">
    <location>
        <begin position="659"/>
        <end position="674"/>
    </location>
</feature>
<evidence type="ECO:0000256" key="6">
    <source>
        <dbReference type="PIRSR" id="PIRSR602081-2"/>
    </source>
</evidence>
<keyword evidence="2 5" id="KW-0285">Flavoprotein</keyword>
<dbReference type="SUPFAM" id="SSF48173">
    <property type="entry name" value="Cryptochrome/photolyase FAD-binding domain"/>
    <property type="match status" value="1"/>
</dbReference>
<dbReference type="InterPro" id="IPR036155">
    <property type="entry name" value="Crypto/Photolyase_N_sf"/>
</dbReference>
<dbReference type="Gene3D" id="1.25.40.80">
    <property type="match status" value="1"/>
</dbReference>
<dbReference type="InterPro" id="IPR014729">
    <property type="entry name" value="Rossmann-like_a/b/a_fold"/>
</dbReference>
<dbReference type="Gene3D" id="3.40.50.620">
    <property type="entry name" value="HUPs"/>
    <property type="match status" value="1"/>
</dbReference>
<dbReference type="GO" id="GO:0003684">
    <property type="term" value="F:damaged DNA binding"/>
    <property type="evidence" value="ECO:0007669"/>
    <property type="project" value="TreeGrafter"/>
</dbReference>
<feature type="compositionally biased region" description="Basic and acidic residues" evidence="8">
    <location>
        <begin position="583"/>
        <end position="595"/>
    </location>
</feature>
<dbReference type="NCBIfam" id="TIGR02765">
    <property type="entry name" value="crypto_DASH"/>
    <property type="match status" value="1"/>
</dbReference>
<comment type="cofactor">
    <cofactor evidence="5 7">
        <name>FAD</name>
        <dbReference type="ChEBI" id="CHEBI:57692"/>
    </cofactor>
    <text evidence="5 7">Binds 1 FAD per subunit.</text>
</comment>
<feature type="region of interest" description="Disordered" evidence="8">
    <location>
        <begin position="659"/>
        <end position="755"/>
    </location>
</feature>
<evidence type="ECO:0000256" key="7">
    <source>
        <dbReference type="RuleBase" id="RU367151"/>
    </source>
</evidence>
<dbReference type="AlphaFoldDB" id="A0A420YCJ6"/>
<dbReference type="InterPro" id="IPR006050">
    <property type="entry name" value="DNA_photolyase_N"/>
</dbReference>
<dbReference type="SUPFAM" id="SSF52425">
    <property type="entry name" value="Cryptochrome/photolyase, N-terminal domain"/>
    <property type="match status" value="1"/>
</dbReference>
<evidence type="ECO:0000256" key="1">
    <source>
        <dbReference type="ARBA" id="ARBA00005862"/>
    </source>
</evidence>
<dbReference type="EMBL" id="QVQW01000020">
    <property type="protein sequence ID" value="RKU45527.1"/>
    <property type="molecule type" value="Genomic_DNA"/>
</dbReference>
<keyword evidence="4 7" id="KW-0157">Chromophore</keyword>
<dbReference type="PRINTS" id="PR00147">
    <property type="entry name" value="DNAPHOTLYASE"/>
</dbReference>
<feature type="domain" description="Photolyase/cryptochrome alpha/beta" evidence="9">
    <location>
        <begin position="4"/>
        <end position="164"/>
    </location>
</feature>
<evidence type="ECO:0000256" key="4">
    <source>
        <dbReference type="ARBA" id="ARBA00022991"/>
    </source>
</evidence>
<comment type="caution">
    <text evidence="10">The sequence shown here is derived from an EMBL/GenBank/DDBJ whole genome shotgun (WGS) entry which is preliminary data.</text>
</comment>
<name>A0A420YCJ6_9PEZI</name>
<evidence type="ECO:0000256" key="8">
    <source>
        <dbReference type="SAM" id="MobiDB-lite"/>
    </source>
</evidence>
<organism evidence="10 11">
    <name type="scientific">Coniochaeta pulveracea</name>
    <dbReference type="NCBI Taxonomy" id="177199"/>
    <lineage>
        <taxon>Eukaryota</taxon>
        <taxon>Fungi</taxon>
        <taxon>Dikarya</taxon>
        <taxon>Ascomycota</taxon>
        <taxon>Pezizomycotina</taxon>
        <taxon>Sordariomycetes</taxon>
        <taxon>Sordariomycetidae</taxon>
        <taxon>Coniochaetales</taxon>
        <taxon>Coniochaetaceae</taxon>
        <taxon>Coniochaeta</taxon>
    </lineage>
</organism>
<dbReference type="InterPro" id="IPR002081">
    <property type="entry name" value="Cryptochrome/DNA_photolyase_1"/>
</dbReference>
<comment type="function">
    <text evidence="7">May have a photoreceptor function.</text>
</comment>
<feature type="region of interest" description="Disordered" evidence="8">
    <location>
        <begin position="559"/>
        <end position="646"/>
    </location>
</feature>
<feature type="site" description="Electron transfer via tryptophanyl radical" evidence="6">
    <location>
        <position position="453"/>
    </location>
</feature>
<keyword evidence="3 5" id="KW-0274">FAD</keyword>
<dbReference type="GO" id="GO:0003904">
    <property type="term" value="F:deoxyribodipyrimidine photo-lyase activity"/>
    <property type="evidence" value="ECO:0007669"/>
    <property type="project" value="TreeGrafter"/>
</dbReference>
<reference evidence="10 11" key="1">
    <citation type="submission" date="2018-08" db="EMBL/GenBank/DDBJ databases">
        <title>Draft genome of the lignicolous fungus Coniochaeta pulveracea.</title>
        <authorList>
            <person name="Borstlap C.J."/>
            <person name="De Witt R.N."/>
            <person name="Botha A."/>
            <person name="Volschenk H."/>
        </authorList>
    </citation>
    <scope>NUCLEOTIDE SEQUENCE [LARGE SCALE GENOMIC DNA]</scope>
    <source>
        <strain evidence="10 11">CAB683</strain>
    </source>
</reference>
<evidence type="ECO:0000256" key="2">
    <source>
        <dbReference type="ARBA" id="ARBA00022630"/>
    </source>
</evidence>
<protein>
    <recommendedName>
        <fullName evidence="7">Cryptochrome DASH</fullName>
    </recommendedName>
</protein>
<dbReference type="GO" id="GO:0000719">
    <property type="term" value="P:photoreactive repair"/>
    <property type="evidence" value="ECO:0007669"/>
    <property type="project" value="TreeGrafter"/>
</dbReference>
<comment type="similarity">
    <text evidence="1 7">Belongs to the DNA photolyase class-1 family.</text>
</comment>
<keyword evidence="11" id="KW-1185">Reference proteome</keyword>
<feature type="compositionally biased region" description="Basic and acidic residues" evidence="8">
    <location>
        <begin position="607"/>
        <end position="619"/>
    </location>
</feature>
<feature type="site" description="Electron transfer via tryptophanyl radical" evidence="6">
    <location>
        <position position="476"/>
    </location>
</feature>
<evidence type="ECO:0000313" key="11">
    <source>
        <dbReference type="Proteomes" id="UP000275385"/>
    </source>
</evidence>
<feature type="region of interest" description="Disordered" evidence="8">
    <location>
        <begin position="373"/>
        <end position="399"/>
    </location>
</feature>